<comment type="caution">
    <text evidence="2">The sequence shown here is derived from an EMBL/GenBank/DDBJ whole genome shotgun (WGS) entry which is preliminary data.</text>
</comment>
<dbReference type="InterPro" id="IPR029058">
    <property type="entry name" value="AB_hydrolase_fold"/>
</dbReference>
<dbReference type="Proteomes" id="UP000014264">
    <property type="component" value="Unassembled WGS sequence"/>
</dbReference>
<evidence type="ECO:0000259" key="1">
    <source>
        <dbReference type="Pfam" id="PF00561"/>
    </source>
</evidence>
<sequence>MGWHKSVSGNESIPDIVVPLLKGFFLTQPILEHDSVAFQAARNAENQLWADFHLKPKTRWFKIAPDDLRVRVLEFGHGDPVLVVPGNTGDPYALAPLLPQLVGYHVFVMARPGGGLSDGFDHEQVDVHNFAVDLFSQIMDKLDLKSAPIIAHSMGAHWATWFALAYPDRVQQLILLGNPGRMLMTKTPTLLKMAMMPGLGKWFMKRQIPKSAKRAWGPLHRMGTDPAAVSALPQSFADCVYEFDHLPNYQLATLSLLRTMNQEKYHNALKESQLRELSVPMTLIWGTNDTFANPELGQEIAAVVQHGELLTVNGAGHEPWIDDPKKVGTIVRLRLKENHLRAAVSQTSANEW</sequence>
<dbReference type="GO" id="GO:0016020">
    <property type="term" value="C:membrane"/>
    <property type="evidence" value="ECO:0007669"/>
    <property type="project" value="TreeGrafter"/>
</dbReference>
<dbReference type="GO" id="GO:0047372">
    <property type="term" value="F:monoacylglycerol lipase activity"/>
    <property type="evidence" value="ECO:0007669"/>
    <property type="project" value="TreeGrafter"/>
</dbReference>
<dbReference type="PRINTS" id="PR00111">
    <property type="entry name" value="ABHYDROLASE"/>
</dbReference>
<dbReference type="SUPFAM" id="SSF53474">
    <property type="entry name" value="alpha/beta-Hydrolases"/>
    <property type="match status" value="1"/>
</dbReference>
<dbReference type="EMBL" id="ANJZ01000386">
    <property type="protein sequence ID" value="EPC57806.1"/>
    <property type="molecule type" value="Genomic_DNA"/>
</dbReference>
<gene>
    <name evidence="2" type="ORF">Lpp14_15106</name>
</gene>
<dbReference type="Pfam" id="PF00561">
    <property type="entry name" value="Abhydrolase_1"/>
    <property type="match status" value="1"/>
</dbReference>
<keyword evidence="2" id="KW-0378">Hydrolase</keyword>
<dbReference type="PANTHER" id="PTHR43798:SF33">
    <property type="entry name" value="HYDROLASE, PUTATIVE (AFU_ORTHOLOGUE AFUA_2G14860)-RELATED"/>
    <property type="match status" value="1"/>
</dbReference>
<accession>A0A829GK91</accession>
<evidence type="ECO:0000313" key="3">
    <source>
        <dbReference type="Proteomes" id="UP000014264"/>
    </source>
</evidence>
<dbReference type="AlphaFoldDB" id="A0A829GK91"/>
<dbReference type="GO" id="GO:0046464">
    <property type="term" value="P:acylglycerol catabolic process"/>
    <property type="evidence" value="ECO:0007669"/>
    <property type="project" value="TreeGrafter"/>
</dbReference>
<evidence type="ECO:0000313" key="2">
    <source>
        <dbReference type="EMBL" id="EPC57806.1"/>
    </source>
</evidence>
<proteinExistence type="predicted"/>
<dbReference type="Gene3D" id="3.40.50.1820">
    <property type="entry name" value="alpha/beta hydrolase"/>
    <property type="match status" value="1"/>
</dbReference>
<dbReference type="PANTHER" id="PTHR43798">
    <property type="entry name" value="MONOACYLGLYCEROL LIPASE"/>
    <property type="match status" value="1"/>
</dbReference>
<dbReference type="InterPro" id="IPR050266">
    <property type="entry name" value="AB_hydrolase_sf"/>
</dbReference>
<name>A0A829GK91_LACPA</name>
<feature type="domain" description="AB hydrolase-1" evidence="1">
    <location>
        <begin position="80"/>
        <end position="324"/>
    </location>
</feature>
<dbReference type="InterPro" id="IPR000073">
    <property type="entry name" value="AB_hydrolase_1"/>
</dbReference>
<protein>
    <submittedName>
        <fullName evidence="2">Alpha/beta hydrolase</fullName>
    </submittedName>
</protein>
<reference evidence="2 3" key="1">
    <citation type="journal article" date="2013" name="PLoS ONE">
        <title>Lactobacillus paracasei comparative genomics: towards species pan-genome definition and exploitation of diversity.</title>
        <authorList>
            <person name="Smokvina T."/>
            <person name="Wels M."/>
            <person name="Polka J."/>
            <person name="Chervaux C."/>
            <person name="Brisse S."/>
            <person name="Boekhorst J."/>
            <person name="van Hylckama Vlieg J.E."/>
            <person name="Siezen R.J."/>
        </authorList>
    </citation>
    <scope>NUCLEOTIDE SEQUENCE [LARGE SCALE GENOMIC DNA]</scope>
    <source>
        <strain evidence="2 3">Lpp14</strain>
    </source>
</reference>
<organism evidence="2 3">
    <name type="scientific">Lacticaseibacillus paracasei subsp. paracasei Lpp14</name>
    <dbReference type="NCBI Taxonomy" id="1256204"/>
    <lineage>
        <taxon>Bacteria</taxon>
        <taxon>Bacillati</taxon>
        <taxon>Bacillota</taxon>
        <taxon>Bacilli</taxon>
        <taxon>Lactobacillales</taxon>
        <taxon>Lactobacillaceae</taxon>
        <taxon>Lacticaseibacillus</taxon>
    </lineage>
</organism>